<dbReference type="EMBL" id="JAUSVK010000001">
    <property type="protein sequence ID" value="MDQ0392202.1"/>
    <property type="molecule type" value="Genomic_DNA"/>
</dbReference>
<gene>
    <name evidence="1" type="ORF">J3R73_001994</name>
</gene>
<reference evidence="1 2" key="1">
    <citation type="submission" date="2023-07" db="EMBL/GenBank/DDBJ databases">
        <title>Genomic Encyclopedia of Type Strains, Phase IV (KMG-IV): sequencing the most valuable type-strain genomes for metagenomic binning, comparative biology and taxonomic classification.</title>
        <authorList>
            <person name="Goeker M."/>
        </authorList>
    </citation>
    <scope>NUCLEOTIDE SEQUENCE [LARGE SCALE GENOMIC DNA]</scope>
    <source>
        <strain evidence="1 2">DSM 5896</strain>
    </source>
</reference>
<protein>
    <submittedName>
        <fullName evidence="1">Uncharacterized protein</fullName>
    </submittedName>
</protein>
<sequence length="83" mass="9129">MTHKDEDGDHAAEIMRQRMRQETKDHLRDIRREHGIGRHWASLVLPAGTPHVLTIQPLHSCAGSPGAMCAANGDAVRRIAASD</sequence>
<dbReference type="RefSeq" id="WP_307425737.1">
    <property type="nucleotide sequence ID" value="NZ_JAUSVK010000001.1"/>
</dbReference>
<evidence type="ECO:0000313" key="1">
    <source>
        <dbReference type="EMBL" id="MDQ0392202.1"/>
    </source>
</evidence>
<organism evidence="1 2">
    <name type="scientific">Labrys monachus</name>
    <dbReference type="NCBI Taxonomy" id="217067"/>
    <lineage>
        <taxon>Bacteria</taxon>
        <taxon>Pseudomonadati</taxon>
        <taxon>Pseudomonadota</taxon>
        <taxon>Alphaproteobacteria</taxon>
        <taxon>Hyphomicrobiales</taxon>
        <taxon>Xanthobacteraceae</taxon>
        <taxon>Labrys</taxon>
    </lineage>
</organism>
<proteinExistence type="predicted"/>
<name>A0ABU0FC61_9HYPH</name>
<comment type="caution">
    <text evidence="1">The sequence shown here is derived from an EMBL/GenBank/DDBJ whole genome shotgun (WGS) entry which is preliminary data.</text>
</comment>
<evidence type="ECO:0000313" key="2">
    <source>
        <dbReference type="Proteomes" id="UP001237448"/>
    </source>
</evidence>
<dbReference type="Proteomes" id="UP001237448">
    <property type="component" value="Unassembled WGS sequence"/>
</dbReference>
<accession>A0ABU0FC61</accession>
<keyword evidence="2" id="KW-1185">Reference proteome</keyword>